<dbReference type="Gene3D" id="2.30.30.40">
    <property type="entry name" value="SH3 Domains"/>
    <property type="match status" value="1"/>
</dbReference>
<dbReference type="GeneID" id="37267172"/>
<feature type="compositionally biased region" description="Polar residues" evidence="3">
    <location>
        <begin position="54"/>
        <end position="65"/>
    </location>
</feature>
<dbReference type="RefSeq" id="XP_025599257.1">
    <property type="nucleotide sequence ID" value="XM_025739626.1"/>
</dbReference>
<feature type="region of interest" description="Disordered" evidence="3">
    <location>
        <begin position="1"/>
        <end position="177"/>
    </location>
</feature>
<feature type="compositionally biased region" description="Low complexity" evidence="3">
    <location>
        <begin position="132"/>
        <end position="177"/>
    </location>
</feature>
<dbReference type="SUPFAM" id="SSF50044">
    <property type="entry name" value="SH3-domain"/>
    <property type="match status" value="1"/>
</dbReference>
<keyword evidence="6" id="KW-1185">Reference proteome</keyword>
<name>A0A316ZD57_9BASI</name>
<evidence type="ECO:0000259" key="4">
    <source>
        <dbReference type="PROSITE" id="PS50002"/>
    </source>
</evidence>
<organism evidence="5 6">
    <name type="scientific">Tilletiopsis washingtonensis</name>
    <dbReference type="NCBI Taxonomy" id="58919"/>
    <lineage>
        <taxon>Eukaryota</taxon>
        <taxon>Fungi</taxon>
        <taxon>Dikarya</taxon>
        <taxon>Basidiomycota</taxon>
        <taxon>Ustilaginomycotina</taxon>
        <taxon>Exobasidiomycetes</taxon>
        <taxon>Entylomatales</taxon>
        <taxon>Entylomatales incertae sedis</taxon>
        <taxon>Tilletiopsis</taxon>
    </lineage>
</organism>
<gene>
    <name evidence="5" type="ORF">FA09DRAFT_237486</name>
</gene>
<dbReference type="InterPro" id="IPR001452">
    <property type="entry name" value="SH3_domain"/>
</dbReference>
<proteinExistence type="predicted"/>
<sequence length="340" mass="35480">MRNGVARSAWRWPGCSQRESTLSSSSNTSRLSQRPPRPPSVPGSDVLIERIASAPSSRRTSSQLASPRALRPIDTTEGGSGSAGARSPRLPSPMHGAYAVRRRSNLAYEHERVASGEGEEEETLEALPPPAAQATFPEADAVAPAASQDAAARSSSSEQPSFTASPSAASQSAGSSTARLSKALEVLKVRDFGFPELDPRHVGARDVSLGAAAPAPERGSAAAARPWMSLGGGSALASGAMEESEDEDSSAWDVPPSDDEAGMDEEGEGDEDDALPLGLYAAAYEFVAESTHELAVAAGEHVRVVGALEGGWAIAERITAGEEQKERGLVPQAYLTWIDH</sequence>
<evidence type="ECO:0000313" key="6">
    <source>
        <dbReference type="Proteomes" id="UP000245946"/>
    </source>
</evidence>
<dbReference type="OrthoDB" id="5340910at2759"/>
<accession>A0A316ZD57</accession>
<feature type="domain" description="SH3" evidence="4">
    <location>
        <begin position="275"/>
        <end position="340"/>
    </location>
</feature>
<dbReference type="Proteomes" id="UP000245946">
    <property type="component" value="Unassembled WGS sequence"/>
</dbReference>
<dbReference type="PROSITE" id="PS50002">
    <property type="entry name" value="SH3"/>
    <property type="match status" value="1"/>
</dbReference>
<evidence type="ECO:0000256" key="1">
    <source>
        <dbReference type="ARBA" id="ARBA00022443"/>
    </source>
</evidence>
<dbReference type="Pfam" id="PF00018">
    <property type="entry name" value="SH3_1"/>
    <property type="match status" value="1"/>
</dbReference>
<dbReference type="InterPro" id="IPR036028">
    <property type="entry name" value="SH3-like_dom_sf"/>
</dbReference>
<dbReference type="AlphaFoldDB" id="A0A316ZD57"/>
<evidence type="ECO:0000313" key="5">
    <source>
        <dbReference type="EMBL" id="PWN98978.1"/>
    </source>
</evidence>
<dbReference type="EMBL" id="KZ819289">
    <property type="protein sequence ID" value="PWN98978.1"/>
    <property type="molecule type" value="Genomic_DNA"/>
</dbReference>
<feature type="region of interest" description="Disordered" evidence="3">
    <location>
        <begin position="233"/>
        <end position="273"/>
    </location>
</feature>
<evidence type="ECO:0000256" key="2">
    <source>
        <dbReference type="PROSITE-ProRule" id="PRU00192"/>
    </source>
</evidence>
<feature type="compositionally biased region" description="Acidic residues" evidence="3">
    <location>
        <begin position="242"/>
        <end position="273"/>
    </location>
</feature>
<evidence type="ECO:0000256" key="3">
    <source>
        <dbReference type="SAM" id="MobiDB-lite"/>
    </source>
</evidence>
<protein>
    <recommendedName>
        <fullName evidence="4">SH3 domain-containing protein</fullName>
    </recommendedName>
</protein>
<reference evidence="5 6" key="1">
    <citation type="journal article" date="2018" name="Mol. Biol. Evol.">
        <title>Broad Genomic Sampling Reveals a Smut Pathogenic Ancestry of the Fungal Clade Ustilaginomycotina.</title>
        <authorList>
            <person name="Kijpornyongpan T."/>
            <person name="Mondo S.J."/>
            <person name="Barry K."/>
            <person name="Sandor L."/>
            <person name="Lee J."/>
            <person name="Lipzen A."/>
            <person name="Pangilinan J."/>
            <person name="LaButti K."/>
            <person name="Hainaut M."/>
            <person name="Henrissat B."/>
            <person name="Grigoriev I.V."/>
            <person name="Spatafora J.W."/>
            <person name="Aime M.C."/>
        </authorList>
    </citation>
    <scope>NUCLEOTIDE SEQUENCE [LARGE SCALE GENOMIC DNA]</scope>
    <source>
        <strain evidence="5 6">MCA 4186</strain>
    </source>
</reference>
<feature type="compositionally biased region" description="Low complexity" evidence="3">
    <location>
        <begin position="16"/>
        <end position="34"/>
    </location>
</feature>
<dbReference type="SMART" id="SM00326">
    <property type="entry name" value="SH3"/>
    <property type="match status" value="1"/>
</dbReference>
<keyword evidence="1 2" id="KW-0728">SH3 domain</keyword>
<dbReference type="STRING" id="58919.A0A316ZD57"/>